<dbReference type="HOGENOM" id="CLU_129539_0_0_1"/>
<organism evidence="1">
    <name type="scientific">Oryza meridionalis</name>
    <dbReference type="NCBI Taxonomy" id="40149"/>
    <lineage>
        <taxon>Eukaryota</taxon>
        <taxon>Viridiplantae</taxon>
        <taxon>Streptophyta</taxon>
        <taxon>Embryophyta</taxon>
        <taxon>Tracheophyta</taxon>
        <taxon>Spermatophyta</taxon>
        <taxon>Magnoliopsida</taxon>
        <taxon>Liliopsida</taxon>
        <taxon>Poales</taxon>
        <taxon>Poaceae</taxon>
        <taxon>BOP clade</taxon>
        <taxon>Oryzoideae</taxon>
        <taxon>Oryzeae</taxon>
        <taxon>Oryzinae</taxon>
        <taxon>Oryza</taxon>
    </lineage>
</organism>
<name>A0A0E0CY11_9ORYZ</name>
<reference evidence="1" key="1">
    <citation type="submission" date="2015-04" db="UniProtKB">
        <authorList>
            <consortium name="EnsemblPlants"/>
        </authorList>
    </citation>
    <scope>IDENTIFICATION</scope>
</reference>
<accession>A0A0E0CY11</accession>
<keyword evidence="2" id="KW-1185">Reference proteome</keyword>
<dbReference type="STRING" id="40149.A0A0E0CY11"/>
<dbReference type="EnsemblPlants" id="OMERI03G09800.1">
    <property type="protein sequence ID" value="OMERI03G09800.1"/>
    <property type="gene ID" value="OMERI03G09800"/>
</dbReference>
<dbReference type="Proteomes" id="UP000008021">
    <property type="component" value="Chromosome 3"/>
</dbReference>
<evidence type="ECO:0000313" key="2">
    <source>
        <dbReference type="Proteomes" id="UP000008021"/>
    </source>
</evidence>
<proteinExistence type="predicted"/>
<reference evidence="1" key="2">
    <citation type="submission" date="2018-05" db="EMBL/GenBank/DDBJ databases">
        <title>OmerRS3 (Oryza meridionalis Reference Sequence Version 3).</title>
        <authorList>
            <person name="Zhang J."/>
            <person name="Kudrna D."/>
            <person name="Lee S."/>
            <person name="Talag J."/>
            <person name="Welchert J."/>
            <person name="Wing R.A."/>
        </authorList>
    </citation>
    <scope>NUCLEOTIDE SEQUENCE [LARGE SCALE GENOMIC DNA]</scope>
    <source>
        <strain evidence="1">cv. OR44</strain>
    </source>
</reference>
<dbReference type="Gramene" id="OMERI03G09800.1">
    <property type="protein sequence ID" value="OMERI03G09800.1"/>
    <property type="gene ID" value="OMERI03G09800"/>
</dbReference>
<dbReference type="AlphaFoldDB" id="A0A0E0CY11"/>
<evidence type="ECO:0000313" key="1">
    <source>
        <dbReference type="EnsemblPlants" id="OMERI03G09800.1"/>
    </source>
</evidence>
<sequence>MGALSRAESVVEVDAASQSHCLIDLLEIIESRLGRHAVADAVQSWRSEAAAHPELPFTRNEGFVRRESELLDLEAVLFGKRPMHLVEVEVFGGEPTFMHGVVCISDASSAGKTELVLEYVHRQVVVAPPRRGRGRA</sequence>
<protein>
    <submittedName>
        <fullName evidence="1">Uncharacterized protein</fullName>
    </submittedName>
</protein>